<dbReference type="RefSeq" id="WP_091813939.1">
    <property type="nucleotide sequence ID" value="NZ_FNCQ01000001.1"/>
</dbReference>
<protein>
    <submittedName>
        <fullName evidence="1">Uncharacterized protein</fullName>
    </submittedName>
</protein>
<proteinExistence type="predicted"/>
<dbReference type="Proteomes" id="UP000198779">
    <property type="component" value="Unassembled WGS sequence"/>
</dbReference>
<sequence>MNRLRQAFVWLRRIGHCRGFGIQSPTDYRFVRYVINEHWPYYAYEELGPDDRWLRRKLGLLYFRLVNELQPCTVIDKTGFHDYLQAGCRKAQIADNADAVDMAIVPVKTDYRLLFAKCSDKSVVVIQDIWRAPEYWHSIERDPRATVTFDLYYCGIVFFDPKRTKQNYIVNF</sequence>
<accession>A0A1G7SBR6</accession>
<evidence type="ECO:0000313" key="1">
    <source>
        <dbReference type="EMBL" id="SDG20505.1"/>
    </source>
</evidence>
<reference evidence="2" key="1">
    <citation type="submission" date="2016-10" db="EMBL/GenBank/DDBJ databases">
        <authorList>
            <person name="Varghese N."/>
            <person name="Submissions S."/>
        </authorList>
    </citation>
    <scope>NUCLEOTIDE SEQUENCE [LARGE SCALE GENOMIC DNA]</scope>
    <source>
        <strain evidence="2">BP1-148</strain>
    </source>
</reference>
<keyword evidence="2" id="KW-1185">Reference proteome</keyword>
<name>A0A1G7SBR6_9BACT</name>
<dbReference type="EMBL" id="FNCQ01000001">
    <property type="protein sequence ID" value="SDG20505.1"/>
    <property type="molecule type" value="Genomic_DNA"/>
</dbReference>
<dbReference type="AlphaFoldDB" id="A0A1G7SBR6"/>
<organism evidence="1 2">
    <name type="scientific">Prevotella communis</name>
    <dbReference type="NCBI Taxonomy" id="2913614"/>
    <lineage>
        <taxon>Bacteria</taxon>
        <taxon>Pseudomonadati</taxon>
        <taxon>Bacteroidota</taxon>
        <taxon>Bacteroidia</taxon>
        <taxon>Bacteroidales</taxon>
        <taxon>Prevotellaceae</taxon>
        <taxon>Prevotella</taxon>
    </lineage>
</organism>
<dbReference type="STRING" id="645274.SAMN04487901_101263"/>
<gene>
    <name evidence="1" type="ORF">SAMN04487901_101263</name>
</gene>
<evidence type="ECO:0000313" key="2">
    <source>
        <dbReference type="Proteomes" id="UP000198779"/>
    </source>
</evidence>